<evidence type="ECO:0000256" key="4">
    <source>
        <dbReference type="ARBA" id="ARBA00022989"/>
    </source>
</evidence>
<keyword evidence="3 6" id="KW-0812">Transmembrane</keyword>
<protein>
    <submittedName>
        <fullName evidence="8">GumC family protein</fullName>
    </submittedName>
</protein>
<keyword evidence="5 6" id="KW-0472">Membrane</keyword>
<dbReference type="PANTHER" id="PTHR32309">
    <property type="entry name" value="TYROSINE-PROTEIN KINASE"/>
    <property type="match status" value="1"/>
</dbReference>
<comment type="caution">
    <text evidence="8">The sequence shown here is derived from an EMBL/GenBank/DDBJ whole genome shotgun (WGS) entry which is preliminary data.</text>
</comment>
<proteinExistence type="predicted"/>
<dbReference type="Proteomes" id="UP000474802">
    <property type="component" value="Unassembled WGS sequence"/>
</dbReference>
<evidence type="ECO:0000313" key="8">
    <source>
        <dbReference type="EMBL" id="NGP19072.1"/>
    </source>
</evidence>
<dbReference type="GO" id="GO:0005886">
    <property type="term" value="C:plasma membrane"/>
    <property type="evidence" value="ECO:0007669"/>
    <property type="project" value="UniProtKB-SubCell"/>
</dbReference>
<dbReference type="InterPro" id="IPR003856">
    <property type="entry name" value="LPS_length_determ_N"/>
</dbReference>
<dbReference type="InterPro" id="IPR050445">
    <property type="entry name" value="Bact_polysacc_biosynth/exp"/>
</dbReference>
<evidence type="ECO:0000259" key="7">
    <source>
        <dbReference type="Pfam" id="PF02706"/>
    </source>
</evidence>
<feature type="domain" description="Polysaccharide chain length determinant N-terminal" evidence="7">
    <location>
        <begin position="12"/>
        <end position="100"/>
    </location>
</feature>
<comment type="subcellular location">
    <subcellularLocation>
        <location evidence="1">Cell membrane</location>
        <topology evidence="1">Multi-pass membrane protein</topology>
    </subcellularLocation>
</comment>
<sequence>MSYDQSAPDDARIDVAAILSAILRRLPRIILVTLGLLALTFVFLMFQPRLYESSASILVEPRTASEQTNTVVTGNAIGVVSSQIGLIKSRDTLISVIDALDLRSVSEFNGSQSGFSPLGMIMQLAGRGAATPNSIDETVIRSLDERLTVRQEGDSGIISVQVLSEDPDLAARIANAIANTHVTRRAGLSISDTAETSGWLLGEIERLRASVVEAESAVAEFRVNNDLLASQGTSSLLDQQLSTISGNITAAQERRSNSEARAALIRGMIDRGQPLEGLADVQSSAIIQQLSQEKARVQGELAQRSATLLSSHPTIRSLNAQVAQLNDQIRIEGQRVAASLDAEAQIQSDLETSLRAELARAKSTASTATRDTVTLDSLEREAKAQRDLLEAYLLRYNEASSRVEANSALPDVRVVSVAAPSVTPASPKTSLVMIGVGLVSIALQIGIIAFSELMSGRALAPVRARPQDELEAVPFDEAELEPEQRWEEPEVVAETEPVIVPVVEPIVAEPVLAEPVLIEPEVVEPIAPAVEATAPQPDTARQFIQMVMADNKADAIDEPELPLPPVVTPAPCRSAAGCRA</sequence>
<dbReference type="PANTHER" id="PTHR32309:SF13">
    <property type="entry name" value="FERRIC ENTEROBACTIN TRANSPORT PROTEIN FEPE"/>
    <property type="match status" value="1"/>
</dbReference>
<keyword evidence="4 6" id="KW-1133">Transmembrane helix</keyword>
<keyword evidence="9" id="KW-1185">Reference proteome</keyword>
<evidence type="ECO:0000256" key="2">
    <source>
        <dbReference type="ARBA" id="ARBA00022475"/>
    </source>
</evidence>
<evidence type="ECO:0000256" key="5">
    <source>
        <dbReference type="ARBA" id="ARBA00023136"/>
    </source>
</evidence>
<gene>
    <name evidence="8" type="ORF">G5575_16745</name>
</gene>
<dbReference type="GO" id="GO:0004713">
    <property type="term" value="F:protein tyrosine kinase activity"/>
    <property type="evidence" value="ECO:0007669"/>
    <property type="project" value="TreeGrafter"/>
</dbReference>
<feature type="transmembrane region" description="Helical" evidence="6">
    <location>
        <begin position="29"/>
        <end position="46"/>
    </location>
</feature>
<dbReference type="EMBL" id="JAALFG010000004">
    <property type="protein sequence ID" value="NGP19072.1"/>
    <property type="molecule type" value="Genomic_DNA"/>
</dbReference>
<reference evidence="8 9" key="1">
    <citation type="submission" date="2020-02" db="EMBL/GenBank/DDBJ databases">
        <authorList>
            <person name="Khan S.A."/>
            <person name="Jeon C.O."/>
            <person name="Chun B.H."/>
        </authorList>
    </citation>
    <scope>NUCLEOTIDE SEQUENCE [LARGE SCALE GENOMIC DNA]</scope>
    <source>
        <strain evidence="8 9">H239</strain>
    </source>
</reference>
<evidence type="ECO:0000256" key="1">
    <source>
        <dbReference type="ARBA" id="ARBA00004651"/>
    </source>
</evidence>
<evidence type="ECO:0000256" key="6">
    <source>
        <dbReference type="SAM" id="Phobius"/>
    </source>
</evidence>
<reference evidence="8 9" key="2">
    <citation type="submission" date="2020-03" db="EMBL/GenBank/DDBJ databases">
        <title>Devosia chinhatensis sp. nov., isolated from a hexachlorocyclohexane (HCH) dump site in India.</title>
        <authorList>
            <person name="Kumar M."/>
            <person name="Lal R."/>
        </authorList>
    </citation>
    <scope>NUCLEOTIDE SEQUENCE [LARGE SCALE GENOMIC DNA]</scope>
    <source>
        <strain evidence="8 9">H239</strain>
    </source>
</reference>
<organism evidence="8 9">
    <name type="scientific">Devosia aurantiaca</name>
    <dbReference type="NCBI Taxonomy" id="2714858"/>
    <lineage>
        <taxon>Bacteria</taxon>
        <taxon>Pseudomonadati</taxon>
        <taxon>Pseudomonadota</taxon>
        <taxon>Alphaproteobacteria</taxon>
        <taxon>Hyphomicrobiales</taxon>
        <taxon>Devosiaceae</taxon>
        <taxon>Devosia</taxon>
    </lineage>
</organism>
<evidence type="ECO:0000256" key="3">
    <source>
        <dbReference type="ARBA" id="ARBA00022692"/>
    </source>
</evidence>
<dbReference type="RefSeq" id="WP_164535319.1">
    <property type="nucleotide sequence ID" value="NZ_JAALFG010000004.1"/>
</dbReference>
<evidence type="ECO:0000313" key="9">
    <source>
        <dbReference type="Proteomes" id="UP000474802"/>
    </source>
</evidence>
<name>A0A6M1SUM8_9HYPH</name>
<dbReference type="AlphaFoldDB" id="A0A6M1SUM8"/>
<dbReference type="Pfam" id="PF02706">
    <property type="entry name" value="Wzz"/>
    <property type="match status" value="1"/>
</dbReference>
<keyword evidence="2" id="KW-1003">Cell membrane</keyword>
<accession>A0A6M1SUM8</accession>